<gene>
    <name evidence="2" type="ORF">DFP72DRAFT_843847</name>
</gene>
<dbReference type="Proteomes" id="UP000521943">
    <property type="component" value="Unassembled WGS sequence"/>
</dbReference>
<keyword evidence="3" id="KW-1185">Reference proteome</keyword>
<proteinExistence type="predicted"/>
<accession>A0A8H6I6B0</accession>
<evidence type="ECO:0000256" key="1">
    <source>
        <dbReference type="SAM" id="MobiDB-lite"/>
    </source>
</evidence>
<feature type="compositionally biased region" description="Low complexity" evidence="1">
    <location>
        <begin position="128"/>
        <end position="154"/>
    </location>
</feature>
<protein>
    <submittedName>
        <fullName evidence="2">Uncharacterized protein</fullName>
    </submittedName>
</protein>
<feature type="compositionally biased region" description="Low complexity" evidence="1">
    <location>
        <begin position="169"/>
        <end position="183"/>
    </location>
</feature>
<organism evidence="2 3">
    <name type="scientific">Ephemerocybe angulata</name>
    <dbReference type="NCBI Taxonomy" id="980116"/>
    <lineage>
        <taxon>Eukaryota</taxon>
        <taxon>Fungi</taxon>
        <taxon>Dikarya</taxon>
        <taxon>Basidiomycota</taxon>
        <taxon>Agaricomycotina</taxon>
        <taxon>Agaricomycetes</taxon>
        <taxon>Agaricomycetidae</taxon>
        <taxon>Agaricales</taxon>
        <taxon>Agaricineae</taxon>
        <taxon>Psathyrellaceae</taxon>
        <taxon>Ephemerocybe</taxon>
    </lineage>
</organism>
<evidence type="ECO:0000313" key="2">
    <source>
        <dbReference type="EMBL" id="KAF6759703.1"/>
    </source>
</evidence>
<feature type="region of interest" description="Disordered" evidence="1">
    <location>
        <begin position="128"/>
        <end position="187"/>
    </location>
</feature>
<dbReference type="AlphaFoldDB" id="A0A8H6I6B0"/>
<name>A0A8H6I6B0_9AGAR</name>
<sequence>MARIRWAEVGVDGHGWGGRCCGEEDLQTEGREVEGEFASEYGGCEGEDGDGEGKLCGGRFAGAWGWVEEDRVRWVEREKVQGRTQEEGEHVWHGTAHPAWEVELRTVAFAFVKWSSLLAAQQLSSIPETTTTGTTTTTTGTTTTTTGTTTTTTTEPELPRASDQNVAREPSLLEPWPELSPGSYESVSGDRDWRDILELNSFFITEY</sequence>
<evidence type="ECO:0000313" key="3">
    <source>
        <dbReference type="Proteomes" id="UP000521943"/>
    </source>
</evidence>
<reference evidence="2 3" key="1">
    <citation type="submission" date="2020-07" db="EMBL/GenBank/DDBJ databases">
        <title>Comparative genomics of pyrophilous fungi reveals a link between fire events and developmental genes.</title>
        <authorList>
            <consortium name="DOE Joint Genome Institute"/>
            <person name="Steindorff A.S."/>
            <person name="Carver A."/>
            <person name="Calhoun S."/>
            <person name="Stillman K."/>
            <person name="Liu H."/>
            <person name="Lipzen A."/>
            <person name="Pangilinan J."/>
            <person name="Labutti K."/>
            <person name="Bruns T.D."/>
            <person name="Grigoriev I.V."/>
        </authorList>
    </citation>
    <scope>NUCLEOTIDE SEQUENCE [LARGE SCALE GENOMIC DNA]</scope>
    <source>
        <strain evidence="2 3">CBS 144469</strain>
    </source>
</reference>
<dbReference type="EMBL" id="JACGCI010000014">
    <property type="protein sequence ID" value="KAF6759703.1"/>
    <property type="molecule type" value="Genomic_DNA"/>
</dbReference>
<comment type="caution">
    <text evidence="2">The sequence shown here is derived from an EMBL/GenBank/DDBJ whole genome shotgun (WGS) entry which is preliminary data.</text>
</comment>